<gene>
    <name evidence="2" type="ORF">C9J12_21190</name>
</gene>
<dbReference type="Proteomes" id="UP000240987">
    <property type="component" value="Unassembled WGS sequence"/>
</dbReference>
<dbReference type="RefSeq" id="WP_107244520.1">
    <property type="nucleotide sequence ID" value="NZ_PYMJ01000027.1"/>
</dbReference>
<protein>
    <submittedName>
        <fullName evidence="2">Integrating conjugative element protein</fullName>
    </submittedName>
</protein>
<feature type="chain" id="PRO_5015561820" evidence="1">
    <location>
        <begin position="22"/>
        <end position="132"/>
    </location>
</feature>
<dbReference type="AlphaFoldDB" id="A0A2T3JA88"/>
<dbReference type="EMBL" id="PYMJ01000027">
    <property type="protein sequence ID" value="PSU45759.1"/>
    <property type="molecule type" value="Genomic_DNA"/>
</dbReference>
<evidence type="ECO:0000313" key="2">
    <source>
        <dbReference type="EMBL" id="PSU45759.1"/>
    </source>
</evidence>
<name>A0A2T3JA88_9GAMM</name>
<proteinExistence type="predicted"/>
<reference evidence="2 3" key="1">
    <citation type="submission" date="2018-01" db="EMBL/GenBank/DDBJ databases">
        <title>Whole genome sequencing of Histamine producing bacteria.</title>
        <authorList>
            <person name="Butler K."/>
        </authorList>
    </citation>
    <scope>NUCLEOTIDE SEQUENCE [LARGE SCALE GENOMIC DNA]</scope>
    <source>
        <strain evidence="2 3">JCM 12947</strain>
    </source>
</reference>
<evidence type="ECO:0000313" key="3">
    <source>
        <dbReference type="Proteomes" id="UP000240987"/>
    </source>
</evidence>
<dbReference type="InterPro" id="IPR021300">
    <property type="entry name" value="Integr_conj_element_PFL4695"/>
</dbReference>
<keyword evidence="1" id="KW-0732">Signal</keyword>
<dbReference type="NCBIfam" id="TIGR03765">
    <property type="entry name" value="ICE_PFL_4695"/>
    <property type="match status" value="1"/>
</dbReference>
<dbReference type="Pfam" id="PF11072">
    <property type="entry name" value="DUF2859"/>
    <property type="match status" value="1"/>
</dbReference>
<organism evidence="2 3">
    <name type="scientific">Photobacterium frigidiphilum</name>
    <dbReference type="NCBI Taxonomy" id="264736"/>
    <lineage>
        <taxon>Bacteria</taxon>
        <taxon>Pseudomonadati</taxon>
        <taxon>Pseudomonadota</taxon>
        <taxon>Gammaproteobacteria</taxon>
        <taxon>Vibrionales</taxon>
        <taxon>Vibrionaceae</taxon>
        <taxon>Photobacterium</taxon>
    </lineage>
</organism>
<keyword evidence="3" id="KW-1185">Reference proteome</keyword>
<dbReference type="OrthoDB" id="8560395at2"/>
<feature type="signal peptide" evidence="1">
    <location>
        <begin position="1"/>
        <end position="21"/>
    </location>
</feature>
<accession>A0A2T3JA88</accession>
<evidence type="ECO:0000256" key="1">
    <source>
        <dbReference type="SAM" id="SignalP"/>
    </source>
</evidence>
<sequence length="132" mass="14855">MRHITFILSVLLAISSSPVVANNDPYTRMLPVVTPVLTPGKVTPKTIDRASLSRPIFIVGDDPLSYRWLKARHKKLKALNAMGIVVNVHDIAGLNRLRQYQLPVYPVRGNDFAKAFDLKHYPVLINNKKVTQ</sequence>
<comment type="caution">
    <text evidence="2">The sequence shown here is derived from an EMBL/GenBank/DDBJ whole genome shotgun (WGS) entry which is preliminary data.</text>
</comment>